<accession>A0A9P4NR17</accession>
<keyword evidence="2" id="KW-0812">Transmembrane</keyword>
<evidence type="ECO:0000256" key="2">
    <source>
        <dbReference type="SAM" id="Phobius"/>
    </source>
</evidence>
<sequence length="204" mass="22336">MVIDLTIALTIKGLGQELHVLFILSIIGTTIFFAHSVIRLCIMALRPPRERRRGLIPSVAGPEGFAPDVPIQVQLARDEEIAAQLEDGRFDEEKIESIAQPPPAYGLWRCSVRINPNLLHWQRVAGENSPESPVNDGARSPPGSPTYPIVPSPIASSLHPILETRDGQPRPPSYISDDGVSYVVSALPGRPPSEIHPAFRIRLP</sequence>
<dbReference type="AlphaFoldDB" id="A0A9P4NR17"/>
<name>A0A9P4NR17_9PEZI</name>
<dbReference type="OrthoDB" id="5417811at2759"/>
<comment type="caution">
    <text evidence="3">The sequence shown here is derived from an EMBL/GenBank/DDBJ whole genome shotgun (WGS) entry which is preliminary data.</text>
</comment>
<dbReference type="Proteomes" id="UP000800235">
    <property type="component" value="Unassembled WGS sequence"/>
</dbReference>
<evidence type="ECO:0000313" key="4">
    <source>
        <dbReference type="Proteomes" id="UP000800235"/>
    </source>
</evidence>
<evidence type="ECO:0000313" key="3">
    <source>
        <dbReference type="EMBL" id="KAF2430141.1"/>
    </source>
</evidence>
<feature type="transmembrane region" description="Helical" evidence="2">
    <location>
        <begin position="20"/>
        <end position="45"/>
    </location>
</feature>
<gene>
    <name evidence="3" type="ORF">EJ08DRAFT_589592</name>
</gene>
<protein>
    <submittedName>
        <fullName evidence="3">Uncharacterized protein</fullName>
    </submittedName>
</protein>
<reference evidence="3" key="1">
    <citation type="journal article" date="2020" name="Stud. Mycol.">
        <title>101 Dothideomycetes genomes: a test case for predicting lifestyles and emergence of pathogens.</title>
        <authorList>
            <person name="Haridas S."/>
            <person name="Albert R."/>
            <person name="Binder M."/>
            <person name="Bloem J."/>
            <person name="Labutti K."/>
            <person name="Salamov A."/>
            <person name="Andreopoulos B."/>
            <person name="Baker S."/>
            <person name="Barry K."/>
            <person name="Bills G."/>
            <person name="Bluhm B."/>
            <person name="Cannon C."/>
            <person name="Castanera R."/>
            <person name="Culley D."/>
            <person name="Daum C."/>
            <person name="Ezra D."/>
            <person name="Gonzalez J."/>
            <person name="Henrissat B."/>
            <person name="Kuo A."/>
            <person name="Liang C."/>
            <person name="Lipzen A."/>
            <person name="Lutzoni F."/>
            <person name="Magnuson J."/>
            <person name="Mondo S."/>
            <person name="Nolan M."/>
            <person name="Ohm R."/>
            <person name="Pangilinan J."/>
            <person name="Park H.-J."/>
            <person name="Ramirez L."/>
            <person name="Alfaro M."/>
            <person name="Sun H."/>
            <person name="Tritt A."/>
            <person name="Yoshinaga Y."/>
            <person name="Zwiers L.-H."/>
            <person name="Turgeon B."/>
            <person name="Goodwin S."/>
            <person name="Spatafora J."/>
            <person name="Crous P."/>
            <person name="Grigoriev I."/>
        </authorList>
    </citation>
    <scope>NUCLEOTIDE SEQUENCE</scope>
    <source>
        <strain evidence="3">CBS 130266</strain>
    </source>
</reference>
<keyword evidence="2" id="KW-1133">Transmembrane helix</keyword>
<dbReference type="EMBL" id="MU007041">
    <property type="protein sequence ID" value="KAF2430141.1"/>
    <property type="molecule type" value="Genomic_DNA"/>
</dbReference>
<keyword evidence="2" id="KW-0472">Membrane</keyword>
<feature type="region of interest" description="Disordered" evidence="1">
    <location>
        <begin position="127"/>
        <end position="150"/>
    </location>
</feature>
<evidence type="ECO:0000256" key="1">
    <source>
        <dbReference type="SAM" id="MobiDB-lite"/>
    </source>
</evidence>
<organism evidence="3 4">
    <name type="scientific">Tothia fuscella</name>
    <dbReference type="NCBI Taxonomy" id="1048955"/>
    <lineage>
        <taxon>Eukaryota</taxon>
        <taxon>Fungi</taxon>
        <taxon>Dikarya</taxon>
        <taxon>Ascomycota</taxon>
        <taxon>Pezizomycotina</taxon>
        <taxon>Dothideomycetes</taxon>
        <taxon>Pleosporomycetidae</taxon>
        <taxon>Venturiales</taxon>
        <taxon>Cylindrosympodiaceae</taxon>
        <taxon>Tothia</taxon>
    </lineage>
</organism>
<proteinExistence type="predicted"/>
<keyword evidence="4" id="KW-1185">Reference proteome</keyword>